<dbReference type="CDD" id="cd23945">
    <property type="entry name" value="PAPS_reductase"/>
    <property type="match status" value="1"/>
</dbReference>
<name>A0ABQ5QE54_9BACT</name>
<dbReference type="InterPro" id="IPR002500">
    <property type="entry name" value="PAPS_reduct_dom"/>
</dbReference>
<evidence type="ECO:0000256" key="11">
    <source>
        <dbReference type="ARBA" id="ARBA00030894"/>
    </source>
</evidence>
<evidence type="ECO:0000256" key="5">
    <source>
        <dbReference type="ARBA" id="ARBA00023004"/>
    </source>
</evidence>
<comment type="caution">
    <text evidence="16">The sequence shown here is derived from an EMBL/GenBank/DDBJ whole genome shotgun (WGS) entry which is preliminary data.</text>
</comment>
<accession>A0ABQ5QE54</accession>
<dbReference type="PIRSF" id="PIRSF000857">
    <property type="entry name" value="PAPS_reductase"/>
    <property type="match status" value="1"/>
</dbReference>
<dbReference type="NCBIfam" id="TIGR00434">
    <property type="entry name" value="cysH"/>
    <property type="match status" value="1"/>
</dbReference>
<keyword evidence="6 14" id="KW-0411">Iron-sulfur</keyword>
<dbReference type="Gene3D" id="3.40.50.620">
    <property type="entry name" value="HUPs"/>
    <property type="match status" value="1"/>
</dbReference>
<feature type="binding site" evidence="14">
    <location>
        <position position="208"/>
    </location>
    <ligand>
        <name>[4Fe-4S] cluster</name>
        <dbReference type="ChEBI" id="CHEBI:49883"/>
    </ligand>
</feature>
<evidence type="ECO:0000256" key="8">
    <source>
        <dbReference type="ARBA" id="ARBA00024327"/>
    </source>
</evidence>
<evidence type="ECO:0000256" key="9">
    <source>
        <dbReference type="ARBA" id="ARBA00024386"/>
    </source>
</evidence>
<dbReference type="NCBIfam" id="NF002537">
    <property type="entry name" value="PRK02090.1"/>
    <property type="match status" value="1"/>
</dbReference>
<dbReference type="InterPro" id="IPR011798">
    <property type="entry name" value="APS_reductase"/>
</dbReference>
<evidence type="ECO:0000256" key="1">
    <source>
        <dbReference type="ARBA" id="ARBA00009732"/>
    </source>
</evidence>
<evidence type="ECO:0000256" key="10">
    <source>
        <dbReference type="ARBA" id="ARBA00029514"/>
    </source>
</evidence>
<dbReference type="Pfam" id="PF01507">
    <property type="entry name" value="PAPS_reduct"/>
    <property type="match status" value="1"/>
</dbReference>
<comment type="similarity">
    <text evidence="1 14">Belongs to the PAPS reductase family. CysH subfamily.</text>
</comment>
<dbReference type="NCBIfam" id="TIGR02055">
    <property type="entry name" value="APS_reductase"/>
    <property type="match status" value="1"/>
</dbReference>
<feature type="active site" description="Nucleophile; cysteine thiosulfonate intermediate" evidence="14">
    <location>
        <position position="233"/>
    </location>
</feature>
<evidence type="ECO:0000256" key="7">
    <source>
        <dbReference type="ARBA" id="ARBA00024298"/>
    </source>
</evidence>
<evidence type="ECO:0000256" key="6">
    <source>
        <dbReference type="ARBA" id="ARBA00023014"/>
    </source>
</evidence>
<evidence type="ECO:0000259" key="15">
    <source>
        <dbReference type="Pfam" id="PF01507"/>
    </source>
</evidence>
<proteinExistence type="inferred from homology"/>
<dbReference type="HAMAP" id="MF_00063">
    <property type="entry name" value="CysH"/>
    <property type="match status" value="1"/>
</dbReference>
<dbReference type="PANTHER" id="PTHR46482:SF9">
    <property type="entry name" value="5'-ADENYLYLSULFATE REDUCTASE 1, CHLOROPLASTIC"/>
    <property type="match status" value="1"/>
</dbReference>
<evidence type="ECO:0000256" key="2">
    <source>
        <dbReference type="ARBA" id="ARBA00022490"/>
    </source>
</evidence>
<feature type="binding site" evidence="14">
    <location>
        <position position="205"/>
    </location>
    <ligand>
        <name>[4Fe-4S] cluster</name>
        <dbReference type="ChEBI" id="CHEBI:49883"/>
    </ligand>
</feature>
<comment type="catalytic activity">
    <reaction evidence="13 14">
        <text>[thioredoxin]-disulfide + sulfite + AMP + 2 H(+) = adenosine 5'-phosphosulfate + [thioredoxin]-dithiol</text>
        <dbReference type="Rhea" id="RHEA:21976"/>
        <dbReference type="Rhea" id="RHEA-COMP:10698"/>
        <dbReference type="Rhea" id="RHEA-COMP:10700"/>
        <dbReference type="ChEBI" id="CHEBI:15378"/>
        <dbReference type="ChEBI" id="CHEBI:17359"/>
        <dbReference type="ChEBI" id="CHEBI:29950"/>
        <dbReference type="ChEBI" id="CHEBI:50058"/>
        <dbReference type="ChEBI" id="CHEBI:58243"/>
        <dbReference type="ChEBI" id="CHEBI:456215"/>
        <dbReference type="EC" id="1.8.4.10"/>
    </reaction>
</comment>
<keyword evidence="17" id="KW-1185">Reference proteome</keyword>
<evidence type="ECO:0000256" key="4">
    <source>
        <dbReference type="ARBA" id="ARBA00023002"/>
    </source>
</evidence>
<dbReference type="SUPFAM" id="SSF52402">
    <property type="entry name" value="Adenine nucleotide alpha hydrolases-like"/>
    <property type="match status" value="1"/>
</dbReference>
<dbReference type="EC" id="1.8.4.10" evidence="9 14"/>
<gene>
    <name evidence="14" type="primary">cysH</name>
    <name evidence="16" type="ORF">GETHLI_14440</name>
</gene>
<keyword evidence="4 14" id="KW-0560">Oxidoreductase</keyword>
<dbReference type="RefSeq" id="WP_285573259.1">
    <property type="nucleotide sequence ID" value="NZ_BSDE01000002.1"/>
</dbReference>
<keyword evidence="5 14" id="KW-0408">Iron</keyword>
<evidence type="ECO:0000313" key="17">
    <source>
        <dbReference type="Proteomes" id="UP001165069"/>
    </source>
</evidence>
<comment type="cofactor">
    <cofactor evidence="14">
        <name>[4Fe-4S] cluster</name>
        <dbReference type="ChEBI" id="CHEBI:49883"/>
    </cofactor>
    <text evidence="14">Binds 1 [4Fe-4S] cluster per subunit.</text>
</comment>
<evidence type="ECO:0000256" key="14">
    <source>
        <dbReference type="HAMAP-Rule" id="MF_00063"/>
    </source>
</evidence>
<protein>
    <recommendedName>
        <fullName evidence="10 14">Adenosine 5'-phosphosulfate reductase</fullName>
        <shortName evidence="14">APS reductase</shortName>
        <ecNumber evidence="9 14">1.8.4.10</ecNumber>
    </recommendedName>
    <alternativeName>
        <fullName evidence="12 14">5'-adenylylsulfate reductase</fullName>
    </alternativeName>
    <alternativeName>
        <fullName evidence="11 14">Thioredoxin-dependent 5'-adenylylsulfate reductase</fullName>
    </alternativeName>
</protein>
<dbReference type="PANTHER" id="PTHR46482">
    <property type="entry name" value="5'-ADENYLYLSULFATE REDUCTASE 3, CHLOROPLASTIC"/>
    <property type="match status" value="1"/>
</dbReference>
<keyword evidence="3 14" id="KW-0479">Metal-binding</keyword>
<comment type="pathway">
    <text evidence="8 14">Sulfur metabolism; hydrogen sulfide biosynthesis; sulfite from sulfate.</text>
</comment>
<organism evidence="16 17">
    <name type="scientific">Geothrix limicola</name>
    <dbReference type="NCBI Taxonomy" id="2927978"/>
    <lineage>
        <taxon>Bacteria</taxon>
        <taxon>Pseudomonadati</taxon>
        <taxon>Acidobacteriota</taxon>
        <taxon>Holophagae</taxon>
        <taxon>Holophagales</taxon>
        <taxon>Holophagaceae</taxon>
        <taxon>Geothrix</taxon>
    </lineage>
</organism>
<feature type="binding site" evidence="14">
    <location>
        <position position="122"/>
    </location>
    <ligand>
        <name>[4Fe-4S] cluster</name>
        <dbReference type="ChEBI" id="CHEBI:49883"/>
    </ligand>
</feature>
<evidence type="ECO:0000313" key="16">
    <source>
        <dbReference type="EMBL" id="GLH72942.1"/>
    </source>
</evidence>
<dbReference type="InterPro" id="IPR014729">
    <property type="entry name" value="Rossmann-like_a/b/a_fold"/>
</dbReference>
<evidence type="ECO:0000256" key="3">
    <source>
        <dbReference type="ARBA" id="ARBA00022723"/>
    </source>
</evidence>
<feature type="domain" description="Phosphoadenosine phosphosulphate reductase" evidence="15">
    <location>
        <begin position="36"/>
        <end position="211"/>
    </location>
</feature>
<feature type="binding site" evidence="14">
    <location>
        <position position="121"/>
    </location>
    <ligand>
        <name>[4Fe-4S] cluster</name>
        <dbReference type="ChEBI" id="CHEBI:49883"/>
    </ligand>
</feature>
<dbReference type="InterPro" id="IPR004511">
    <property type="entry name" value="PAPS/APS_Rdtase"/>
</dbReference>
<reference evidence="16 17" key="1">
    <citation type="journal article" date="2023" name="Antonie Van Leeuwenhoek">
        <title>Mesoterricola silvestris gen. nov., sp. nov., Mesoterricola sediminis sp. nov., Geothrix oryzae sp. nov., Geothrix edaphica sp. nov., Geothrix rubra sp. nov., and Geothrix limicola sp. nov., six novel members of Acidobacteriota isolated from soils.</title>
        <authorList>
            <person name="Itoh H."/>
            <person name="Sugisawa Y."/>
            <person name="Mise K."/>
            <person name="Xu Z."/>
            <person name="Kuniyasu M."/>
            <person name="Ushijima N."/>
            <person name="Kawano K."/>
            <person name="Kobayashi E."/>
            <person name="Shiratori Y."/>
            <person name="Masuda Y."/>
            <person name="Senoo K."/>
        </authorList>
    </citation>
    <scope>NUCLEOTIDE SEQUENCE [LARGE SCALE GENOMIC DNA]</scope>
    <source>
        <strain evidence="16 17">Red804</strain>
    </source>
</reference>
<evidence type="ECO:0000256" key="13">
    <source>
        <dbReference type="ARBA" id="ARBA00048441"/>
    </source>
</evidence>
<evidence type="ECO:0000256" key="12">
    <source>
        <dbReference type="ARBA" id="ARBA00032041"/>
    </source>
</evidence>
<keyword evidence="2 14" id="KW-0963">Cytoplasm</keyword>
<dbReference type="EMBL" id="BSDE01000002">
    <property type="protein sequence ID" value="GLH72942.1"/>
    <property type="molecule type" value="Genomic_DNA"/>
</dbReference>
<dbReference type="Proteomes" id="UP001165069">
    <property type="component" value="Unassembled WGS sequence"/>
</dbReference>
<comment type="subcellular location">
    <subcellularLocation>
        <location evidence="14">Cytoplasm</location>
    </subcellularLocation>
</comment>
<sequence length="244" mass="27576">MTRFPLYEVMELNARFKGASPEAVLTYAAETFGERLTFACSLGLEDVVVFDLLSKLPEPPRIFFLDTGRLHQETYDTLAALRERYGLPVETYFPRHEAVEDFVNGYGPNAFYESLELRKSCCAIRKLEPLARALTGADAWITGLRSDQAATRAGLERFELDNAHGGILKINPLADWSLEQTWAHVRAHQVPYNKLHDQGFPSIGCAPCTRAIAPGEDIRAGRWWWESPEHKECGLHVKIAQETR</sequence>
<comment type="function">
    <text evidence="7 14">Catalyzes the formation of sulfite from adenosine 5'-phosphosulfate (APS) using thioredoxin as an electron donor.</text>
</comment>